<evidence type="ECO:0000313" key="1">
    <source>
        <dbReference type="EMBL" id="MBP1870324.1"/>
    </source>
</evidence>
<dbReference type="Proteomes" id="UP000823773">
    <property type="component" value="Unassembled WGS sequence"/>
</dbReference>
<dbReference type="EMBL" id="JAGGJR010000001">
    <property type="protein sequence ID" value="MBP1870324.1"/>
    <property type="molecule type" value="Genomic_DNA"/>
</dbReference>
<gene>
    <name evidence="1" type="ORF">J2Z19_000021</name>
</gene>
<evidence type="ECO:0000313" key="2">
    <source>
        <dbReference type="Proteomes" id="UP000823773"/>
    </source>
</evidence>
<keyword evidence="2" id="KW-1185">Reference proteome</keyword>
<comment type="caution">
    <text evidence="1">The sequence shown here is derived from an EMBL/GenBank/DDBJ whole genome shotgun (WGS) entry which is preliminary data.</text>
</comment>
<protein>
    <submittedName>
        <fullName evidence="1">Uncharacterized protein</fullName>
    </submittedName>
</protein>
<name>A0ACC5SNI9_ENSAD</name>
<organism evidence="1 2">
    <name type="scientific">Ensifer adhaerens</name>
    <name type="common">Sinorhizobium morelense</name>
    <dbReference type="NCBI Taxonomy" id="106592"/>
    <lineage>
        <taxon>Bacteria</taxon>
        <taxon>Pseudomonadati</taxon>
        <taxon>Pseudomonadota</taxon>
        <taxon>Alphaproteobacteria</taxon>
        <taxon>Hyphomicrobiales</taxon>
        <taxon>Rhizobiaceae</taxon>
        <taxon>Sinorhizobium/Ensifer group</taxon>
        <taxon>Ensifer</taxon>
    </lineage>
</organism>
<reference evidence="1" key="1">
    <citation type="submission" date="2021-03" db="EMBL/GenBank/DDBJ databases">
        <title>Genomic Encyclopedia of Type Strains, Phase IV (KMG-IV): sequencing the most valuable type-strain genomes for metagenomic binning, comparative biology and taxonomic classification.</title>
        <authorList>
            <person name="Goeker M."/>
        </authorList>
    </citation>
    <scope>NUCLEOTIDE SEQUENCE</scope>
    <source>
        <strain evidence="1">DSM 18131</strain>
    </source>
</reference>
<accession>A0ACC5SNI9</accession>
<sequence length="66" mass="6978">MGNAPPEIRCGVAFDGLSQSRTLSIVQQRRLAGSFAVDHPVETGCLAEHHTVTHELQGHTAQSGGI</sequence>
<proteinExistence type="predicted"/>